<feature type="compositionally biased region" description="Low complexity" evidence="1">
    <location>
        <begin position="94"/>
        <end position="109"/>
    </location>
</feature>
<dbReference type="RefSeq" id="XP_016974089.1">
    <property type="nucleotide sequence ID" value="XM_017118600.1"/>
</dbReference>
<dbReference type="PANTHER" id="PTHR13464">
    <property type="entry name" value="TRANSCRIPTIONAL REGULATOR PROTEIN HCNGP"/>
    <property type="match status" value="1"/>
</dbReference>
<feature type="compositionally biased region" description="Polar residues" evidence="1">
    <location>
        <begin position="22"/>
        <end position="31"/>
    </location>
</feature>
<dbReference type="GO" id="GO:0006355">
    <property type="term" value="P:regulation of DNA-templated transcription"/>
    <property type="evidence" value="ECO:0007669"/>
    <property type="project" value="InterPro"/>
</dbReference>
<dbReference type="RefSeq" id="XP_016974089.2">
    <property type="nucleotide sequence ID" value="XM_017118600.2"/>
</dbReference>
<feature type="region of interest" description="Disordered" evidence="1">
    <location>
        <begin position="1"/>
        <end position="170"/>
    </location>
</feature>
<dbReference type="AlphaFoldDB" id="A0A6P4EC04"/>
<dbReference type="PANTHER" id="PTHR13464:SF0">
    <property type="entry name" value="SAP30-BINDING PROTEIN"/>
    <property type="match status" value="1"/>
</dbReference>
<sequence>MAALASLTAQYTDSENEGDASPDSQNSTASQVIIPPKRPSPTPTKQDGETKRSKEKKKKRAKKVRRLVSYQDDTLISDEDEDRAAEPSSEEESSSGGESDSSNSQSGDSPRTKDKSNAGNGSKDGDTPMEVDEESGGFPAEERTAESYEKDPKYAKYKFQLPPEPKGKPSAELVAKITKMYTKMRQTNMDMNRVIQDRKEFRNPSIYDKLISFCDINEFGTNYPPEIYDPLQWGEESYYESLAAVQKTEMVKRQKDRKDMDKVEQATALARKVEEEAKKRKSKWDQPAPSSTVVKPTLPALTTTVTGTKGTVISAFGSLPKKPAV</sequence>
<feature type="compositionally biased region" description="Basic and acidic residues" evidence="1">
    <location>
        <begin position="140"/>
        <end position="154"/>
    </location>
</feature>
<feature type="compositionally biased region" description="Acidic residues" evidence="1">
    <location>
        <begin position="75"/>
        <end position="93"/>
    </location>
</feature>
<gene>
    <name evidence="2" type="primary">LOC108040915</name>
</gene>
<dbReference type="InterPro" id="IPR012479">
    <property type="entry name" value="SAP30BP"/>
</dbReference>
<dbReference type="GeneID" id="108040915"/>
<feature type="region of interest" description="Disordered" evidence="1">
    <location>
        <begin position="274"/>
        <end position="295"/>
    </location>
</feature>
<dbReference type="OMA" id="DMKHERE"/>
<protein>
    <submittedName>
        <fullName evidence="2">SAP30-binding protein</fullName>
    </submittedName>
</protein>
<evidence type="ECO:0000313" key="2">
    <source>
        <dbReference type="RefSeq" id="XP_016974089.1"/>
    </source>
</evidence>
<name>A0A6P4EC04_DRORH</name>
<dbReference type="GO" id="GO:0005634">
    <property type="term" value="C:nucleus"/>
    <property type="evidence" value="ECO:0007669"/>
    <property type="project" value="TreeGrafter"/>
</dbReference>
<accession>A0A6P4EC04</accession>
<organism evidence="2">
    <name type="scientific">Drosophila rhopaloa</name>
    <name type="common">Fruit fly</name>
    <dbReference type="NCBI Taxonomy" id="1041015"/>
    <lineage>
        <taxon>Eukaryota</taxon>
        <taxon>Metazoa</taxon>
        <taxon>Ecdysozoa</taxon>
        <taxon>Arthropoda</taxon>
        <taxon>Hexapoda</taxon>
        <taxon>Insecta</taxon>
        <taxon>Pterygota</taxon>
        <taxon>Neoptera</taxon>
        <taxon>Endopterygota</taxon>
        <taxon>Diptera</taxon>
        <taxon>Brachycera</taxon>
        <taxon>Muscomorpha</taxon>
        <taxon>Ephydroidea</taxon>
        <taxon>Drosophilidae</taxon>
        <taxon>Drosophila</taxon>
        <taxon>Sophophora</taxon>
    </lineage>
</organism>
<dbReference type="Pfam" id="PF07818">
    <property type="entry name" value="HCNGP"/>
    <property type="match status" value="1"/>
</dbReference>
<dbReference type="OrthoDB" id="1714508at2759"/>
<proteinExistence type="predicted"/>
<feature type="compositionally biased region" description="Basic residues" evidence="1">
    <location>
        <begin position="53"/>
        <end position="66"/>
    </location>
</feature>
<evidence type="ECO:0000256" key="1">
    <source>
        <dbReference type="SAM" id="MobiDB-lite"/>
    </source>
</evidence>
<reference evidence="2" key="1">
    <citation type="submission" date="2025-08" db="UniProtKB">
        <authorList>
            <consortium name="RefSeq"/>
        </authorList>
    </citation>
    <scope>IDENTIFICATION</scope>
</reference>